<feature type="compositionally biased region" description="Basic residues" evidence="4">
    <location>
        <begin position="9"/>
        <end position="24"/>
    </location>
</feature>
<sequence length="635" mass="66966">MSDRELPPPRRRAPHPRPGARRRPGPAPARGPRPAPRPPATLRLADGRARLRAAMLVVAIVLTLFLGRLVQLQGLDASAYAAAAEKNRLREVTLIAQRGSITDTHGVPLATSVEAVRVTADQQQIAESSSTPRAIAEAVSPILGIDVDDLTERLTGERRYVVVASAVTPEQWDRVTRSMPLRARDGSVLRDEDGQVRTGRPVGLYGGSTTRRTYPSGDLAGNVLGFLSGDGRPLGGVELALADELDGRDGHTTYERSPDGREIPLGQSVSEDPVPGDDVVLTIDRDVQWVAQDALARKVEETGALSGQAVVMTVDGDILAMATAPTLDPADPGGTPEEARGNSALQDAYEPGSVGKLLTAAAVVEEGAVTPETALTIPNRLARGGDSFKDFEDHGTVGMTYAGTIARSSNIGQILAAERMGFSELLPYFRGFGLGEPVGLGLPEQPGYLPPEETWSATTPYTLTFGQGYSVNAVQMTAAVAGVVGGGTRVHPRLVERVVAPDGTVRENPVREGERVVSEETSDAVVRMMEAVVGEDGTAPATAIAGYRTAGKTGTANRFDEEAGGYSGWTMSYVQVAPADDPQLVVYVALQRPRSGSGGGSTAGPVVKEVMEFALQSQRVPPTGEEPPAVRVYTD</sequence>
<comment type="subcellular location">
    <subcellularLocation>
        <location evidence="1">Membrane</location>
    </subcellularLocation>
</comment>
<evidence type="ECO:0000313" key="8">
    <source>
        <dbReference type="Proteomes" id="UP000265614"/>
    </source>
</evidence>
<dbReference type="GO" id="GO:0005886">
    <property type="term" value="C:plasma membrane"/>
    <property type="evidence" value="ECO:0007669"/>
    <property type="project" value="TreeGrafter"/>
</dbReference>
<dbReference type="AlphaFoldDB" id="A0A3A3Z0Q2"/>
<feature type="compositionally biased region" description="Basic and acidic residues" evidence="4">
    <location>
        <begin position="248"/>
        <end position="262"/>
    </location>
</feature>
<proteinExistence type="inferred from homology"/>
<dbReference type="InterPro" id="IPR050515">
    <property type="entry name" value="Beta-lactam/transpept"/>
</dbReference>
<comment type="caution">
    <text evidence="7">The sequence shown here is derived from an EMBL/GenBank/DDBJ whole genome shotgun (WGS) entry which is preliminary data.</text>
</comment>
<protein>
    <submittedName>
        <fullName evidence="7">Penicillin-binding protein 2</fullName>
    </submittedName>
</protein>
<keyword evidence="8" id="KW-1185">Reference proteome</keyword>
<dbReference type="SUPFAM" id="SSF56519">
    <property type="entry name" value="Penicillin binding protein dimerisation domain"/>
    <property type="match status" value="1"/>
</dbReference>
<reference evidence="7 8" key="1">
    <citation type="submission" date="2018-09" db="EMBL/GenBank/DDBJ databases">
        <title>YIM 75000 draft genome.</title>
        <authorList>
            <person name="Tang S."/>
            <person name="Feng Y."/>
        </authorList>
    </citation>
    <scope>NUCLEOTIDE SEQUENCE [LARGE SCALE GENOMIC DNA]</scope>
    <source>
        <strain evidence="7 8">YIM 75000</strain>
    </source>
</reference>
<organism evidence="7 8">
    <name type="scientific">Vallicoccus soli</name>
    <dbReference type="NCBI Taxonomy" id="2339232"/>
    <lineage>
        <taxon>Bacteria</taxon>
        <taxon>Bacillati</taxon>
        <taxon>Actinomycetota</taxon>
        <taxon>Actinomycetes</taxon>
        <taxon>Motilibacterales</taxon>
        <taxon>Vallicoccaceae</taxon>
        <taxon>Vallicoccus</taxon>
    </lineage>
</organism>
<evidence type="ECO:0000256" key="1">
    <source>
        <dbReference type="ARBA" id="ARBA00004370"/>
    </source>
</evidence>
<dbReference type="OrthoDB" id="9789078at2"/>
<dbReference type="Gene3D" id="3.90.1310.10">
    <property type="entry name" value="Penicillin-binding protein 2a (Domain 2)"/>
    <property type="match status" value="1"/>
</dbReference>
<evidence type="ECO:0000313" key="7">
    <source>
        <dbReference type="EMBL" id="RJK96825.1"/>
    </source>
</evidence>
<dbReference type="GO" id="GO:0071555">
    <property type="term" value="P:cell wall organization"/>
    <property type="evidence" value="ECO:0007669"/>
    <property type="project" value="TreeGrafter"/>
</dbReference>
<dbReference type="Pfam" id="PF00905">
    <property type="entry name" value="Transpeptidase"/>
    <property type="match status" value="1"/>
</dbReference>
<dbReference type="PANTHER" id="PTHR30627">
    <property type="entry name" value="PEPTIDOGLYCAN D,D-TRANSPEPTIDASE"/>
    <property type="match status" value="1"/>
</dbReference>
<evidence type="ECO:0000256" key="4">
    <source>
        <dbReference type="SAM" id="MobiDB-lite"/>
    </source>
</evidence>
<dbReference type="Gene3D" id="3.40.710.10">
    <property type="entry name" value="DD-peptidase/beta-lactamase superfamily"/>
    <property type="match status" value="1"/>
</dbReference>
<evidence type="ECO:0000259" key="6">
    <source>
        <dbReference type="Pfam" id="PF03717"/>
    </source>
</evidence>
<dbReference type="GO" id="GO:0008658">
    <property type="term" value="F:penicillin binding"/>
    <property type="evidence" value="ECO:0007669"/>
    <property type="project" value="InterPro"/>
</dbReference>
<dbReference type="InterPro" id="IPR005311">
    <property type="entry name" value="PBP_dimer"/>
</dbReference>
<dbReference type="Gene3D" id="3.30.450.330">
    <property type="match status" value="1"/>
</dbReference>
<dbReference type="EMBL" id="QZEZ01000002">
    <property type="protein sequence ID" value="RJK96825.1"/>
    <property type="molecule type" value="Genomic_DNA"/>
</dbReference>
<dbReference type="SUPFAM" id="SSF56601">
    <property type="entry name" value="beta-lactamase/transpeptidase-like"/>
    <property type="match status" value="1"/>
</dbReference>
<keyword evidence="3" id="KW-0472">Membrane</keyword>
<dbReference type="InterPro" id="IPR036138">
    <property type="entry name" value="PBP_dimer_sf"/>
</dbReference>
<evidence type="ECO:0000256" key="3">
    <source>
        <dbReference type="ARBA" id="ARBA00023136"/>
    </source>
</evidence>
<accession>A0A3A3Z0Q2</accession>
<feature type="domain" description="Penicillin-binding protein dimerisation" evidence="6">
    <location>
        <begin position="96"/>
        <end position="228"/>
    </location>
</feature>
<feature type="region of interest" description="Disordered" evidence="4">
    <location>
        <begin position="248"/>
        <end position="274"/>
    </location>
</feature>
<dbReference type="Pfam" id="PF03717">
    <property type="entry name" value="PBP_dimer"/>
    <property type="match status" value="1"/>
</dbReference>
<dbReference type="PANTHER" id="PTHR30627:SF1">
    <property type="entry name" value="PEPTIDOGLYCAN D,D-TRANSPEPTIDASE FTSI"/>
    <property type="match status" value="1"/>
</dbReference>
<dbReference type="Proteomes" id="UP000265614">
    <property type="component" value="Unassembled WGS sequence"/>
</dbReference>
<dbReference type="InterPro" id="IPR001460">
    <property type="entry name" value="PCN-bd_Tpept"/>
</dbReference>
<dbReference type="RefSeq" id="WP_119949541.1">
    <property type="nucleotide sequence ID" value="NZ_QZEZ01000002.1"/>
</dbReference>
<gene>
    <name evidence="7" type="ORF">D5H78_06045</name>
</gene>
<evidence type="ECO:0000259" key="5">
    <source>
        <dbReference type="Pfam" id="PF00905"/>
    </source>
</evidence>
<feature type="domain" description="Penicillin-binding protein transpeptidase" evidence="5">
    <location>
        <begin position="309"/>
        <end position="612"/>
    </location>
</feature>
<dbReference type="InterPro" id="IPR012338">
    <property type="entry name" value="Beta-lactam/transpept-like"/>
</dbReference>
<evidence type="ECO:0000256" key="2">
    <source>
        <dbReference type="ARBA" id="ARBA00007171"/>
    </source>
</evidence>
<comment type="similarity">
    <text evidence="2">Belongs to the transpeptidase family.</text>
</comment>
<feature type="region of interest" description="Disordered" evidence="4">
    <location>
        <begin position="1"/>
        <end position="39"/>
    </location>
</feature>
<feature type="compositionally biased region" description="Pro residues" evidence="4">
    <location>
        <begin position="25"/>
        <end position="39"/>
    </location>
</feature>
<name>A0A3A3Z0Q2_9ACTN</name>